<evidence type="ECO:0000256" key="1">
    <source>
        <dbReference type="ARBA" id="ARBA00004782"/>
    </source>
</evidence>
<evidence type="ECO:0000256" key="5">
    <source>
        <dbReference type="ARBA" id="ARBA00022801"/>
    </source>
</evidence>
<feature type="binding site" evidence="12">
    <location>
        <position position="202"/>
    </location>
    <ligand>
        <name>Ca(2+)</name>
        <dbReference type="ChEBI" id="CHEBI:29108"/>
    </ligand>
</feature>
<dbReference type="Pfam" id="PF01557">
    <property type="entry name" value="FAA_hydrolase"/>
    <property type="match status" value="1"/>
</dbReference>
<evidence type="ECO:0000313" key="16">
    <source>
        <dbReference type="EMBL" id="CCX34483.1"/>
    </source>
</evidence>
<feature type="binding site" evidence="12">
    <location>
        <position position="254"/>
    </location>
    <ligand>
        <name>Mg(2+)</name>
        <dbReference type="ChEBI" id="CHEBI:18420"/>
    </ligand>
</feature>
<gene>
    <name evidence="16" type="ORF">PCON_03747</name>
</gene>
<dbReference type="EMBL" id="HF936539">
    <property type="protein sequence ID" value="CCX34483.1"/>
    <property type="molecule type" value="Genomic_DNA"/>
</dbReference>
<name>U4LXK4_PYROM</name>
<dbReference type="SUPFAM" id="SSF56529">
    <property type="entry name" value="FAH"/>
    <property type="match status" value="1"/>
</dbReference>
<dbReference type="SUPFAM" id="SSF63433">
    <property type="entry name" value="Fumarylacetoacetate hydrolase, FAH, N-terminal domain"/>
    <property type="match status" value="1"/>
</dbReference>
<sequence length="417" mass="45666">MTSFLPIPANSDFTLSNIPFGIFRTSSLSPRICIAIGSHLLDIRTFHENSGFRSLHQLQVDSTVFSAPTLNPFAALPQLSHNLIRAYLISVLTTGGPFPDILENNAELQMKCLHKLEDVTMCLPMEIGDYTDFYAGRVHAYNVGCLFRGPENALQKNYEQLPVGYHGRASSIVISGTNVRRPRGQTGEGVFGECQRLDIELEMAALIGRGSSLGDPVSTEKAREMVFGYVLMNDWSARDVQAWEYIPLGPFTAKNFATTISPWVVLPIALEEGGYMVQGLERWSKTPVQPYLQEGGANMIGVDLEVRINGETMTKTNGKNLLWSFNQMIAHHTVTGCNMRTGDLLGSGTISGEGEGERGCLLEATSGGKNPVKIGGEERTWLKDGDEVVIMGHCGEGEKRVGWGECRGKILPAKPLQ</sequence>
<dbReference type="Proteomes" id="UP000018144">
    <property type="component" value="Unassembled WGS sequence"/>
</dbReference>
<evidence type="ECO:0000256" key="13">
    <source>
        <dbReference type="RuleBase" id="RU366008"/>
    </source>
</evidence>
<dbReference type="EC" id="3.7.1.2" evidence="3 13"/>
<accession>U4LXK4</accession>
<evidence type="ECO:0000256" key="12">
    <source>
        <dbReference type="PIRSR" id="PIRSR605959-3"/>
    </source>
</evidence>
<keyword evidence="9 13" id="KW-0585">Phenylalanine catabolism</keyword>
<feature type="binding site" evidence="12">
    <location>
        <position position="258"/>
    </location>
    <ligand>
        <name>Mg(2+)</name>
        <dbReference type="ChEBI" id="CHEBI:18420"/>
    </ligand>
</feature>
<feature type="binding site" evidence="12">
    <location>
        <position position="132"/>
    </location>
    <ligand>
        <name>Ca(2+)</name>
        <dbReference type="ChEBI" id="CHEBI:29108"/>
    </ligand>
</feature>
<dbReference type="NCBIfam" id="TIGR01266">
    <property type="entry name" value="fum_ac_acetase"/>
    <property type="match status" value="1"/>
</dbReference>
<dbReference type="InterPro" id="IPR036663">
    <property type="entry name" value="Fumarylacetoacetase_C_sf"/>
</dbReference>
<evidence type="ECO:0000256" key="6">
    <source>
        <dbReference type="ARBA" id="ARBA00022837"/>
    </source>
</evidence>
<evidence type="ECO:0000259" key="14">
    <source>
        <dbReference type="Pfam" id="PF01557"/>
    </source>
</evidence>
<reference evidence="16 17" key="1">
    <citation type="journal article" date="2013" name="PLoS Genet.">
        <title>The genome and development-dependent transcriptomes of Pyronema confluens: a window into fungal evolution.</title>
        <authorList>
            <person name="Traeger S."/>
            <person name="Altegoer F."/>
            <person name="Freitag M."/>
            <person name="Gabaldon T."/>
            <person name="Kempken F."/>
            <person name="Kumar A."/>
            <person name="Marcet-Houben M."/>
            <person name="Poggeler S."/>
            <person name="Stajich J.E."/>
            <person name="Nowrousian M."/>
        </authorList>
    </citation>
    <scope>NUCLEOTIDE SEQUENCE [LARGE SCALE GENOMIC DNA]</scope>
    <source>
        <strain evidence="17">CBS 100304</strain>
        <tissue evidence="16">Vegetative mycelium</tissue>
    </source>
</reference>
<evidence type="ECO:0000256" key="3">
    <source>
        <dbReference type="ARBA" id="ARBA00012094"/>
    </source>
</evidence>
<feature type="binding site" evidence="11">
    <location>
        <position position="349"/>
    </location>
    <ligand>
        <name>substrate</name>
    </ligand>
</feature>
<evidence type="ECO:0000256" key="8">
    <source>
        <dbReference type="ARBA" id="ARBA00022878"/>
    </source>
</evidence>
<keyword evidence="5 13" id="KW-0378">Hydrolase</keyword>
<evidence type="ECO:0000313" key="17">
    <source>
        <dbReference type="Proteomes" id="UP000018144"/>
    </source>
</evidence>
<dbReference type="InterPro" id="IPR036462">
    <property type="entry name" value="Fumarylacetoacetase_N_sf"/>
</dbReference>
<organism evidence="16 17">
    <name type="scientific">Pyronema omphalodes (strain CBS 100304)</name>
    <name type="common">Pyronema confluens</name>
    <dbReference type="NCBI Taxonomy" id="1076935"/>
    <lineage>
        <taxon>Eukaryota</taxon>
        <taxon>Fungi</taxon>
        <taxon>Dikarya</taxon>
        <taxon>Ascomycota</taxon>
        <taxon>Pezizomycotina</taxon>
        <taxon>Pezizomycetes</taxon>
        <taxon>Pezizales</taxon>
        <taxon>Pyronemataceae</taxon>
        <taxon>Pyronema</taxon>
    </lineage>
</organism>
<dbReference type="InterPro" id="IPR015377">
    <property type="entry name" value="Fumarylacetoacetase_N"/>
</dbReference>
<dbReference type="OrthoDB" id="9971669at2759"/>
<comment type="pathway">
    <text evidence="1 13">Amino-acid degradation; L-phenylalanine degradation; acetoacetate and fumarate from L-phenylalanine: step 6/6.</text>
</comment>
<protein>
    <recommendedName>
        <fullName evidence="3 13">Fumarylacetoacetase</fullName>
        <ecNumber evidence="3 13">3.7.1.2</ecNumber>
    </recommendedName>
    <alternativeName>
        <fullName evidence="13">Fumarylacetoacetate hydrolase</fullName>
    </alternativeName>
</protein>
<feature type="binding site" evidence="11">
    <location>
        <position position="134"/>
    </location>
    <ligand>
        <name>substrate</name>
    </ligand>
</feature>
<dbReference type="PANTHER" id="PTHR43069:SF2">
    <property type="entry name" value="FUMARYLACETOACETASE"/>
    <property type="match status" value="1"/>
</dbReference>
<keyword evidence="8 13" id="KW-0828">Tyrosine catabolism</keyword>
<dbReference type="PANTHER" id="PTHR43069">
    <property type="entry name" value="FUMARYLACETOACETASE"/>
    <property type="match status" value="1"/>
</dbReference>
<feature type="binding site" evidence="12">
    <location>
        <position position="234"/>
    </location>
    <ligand>
        <name>Ca(2+)</name>
        <dbReference type="ChEBI" id="CHEBI:29108"/>
    </ligand>
</feature>
<comment type="catalytic activity">
    <reaction evidence="13">
        <text>4-fumarylacetoacetate + H2O = acetoacetate + fumarate + H(+)</text>
        <dbReference type="Rhea" id="RHEA:10244"/>
        <dbReference type="ChEBI" id="CHEBI:13705"/>
        <dbReference type="ChEBI" id="CHEBI:15377"/>
        <dbReference type="ChEBI" id="CHEBI:15378"/>
        <dbReference type="ChEBI" id="CHEBI:18034"/>
        <dbReference type="ChEBI" id="CHEBI:29806"/>
        <dbReference type="EC" id="3.7.1.2"/>
    </reaction>
</comment>
<evidence type="ECO:0000256" key="4">
    <source>
        <dbReference type="ARBA" id="ARBA00022723"/>
    </source>
</evidence>
<keyword evidence="17" id="KW-1185">Reference proteome</keyword>
<feature type="domain" description="Fumarylacetoacetase N-terminal" evidence="15">
    <location>
        <begin position="17"/>
        <end position="124"/>
    </location>
</feature>
<feature type="binding site" evidence="12">
    <location>
        <position position="234"/>
    </location>
    <ligand>
        <name>Mg(2+)</name>
        <dbReference type="ChEBI" id="CHEBI:18420"/>
    </ligand>
</feature>
<evidence type="ECO:0000256" key="2">
    <source>
        <dbReference type="ARBA" id="ARBA00010211"/>
    </source>
</evidence>
<dbReference type="GO" id="GO:0004334">
    <property type="term" value="F:fumarylacetoacetase activity"/>
    <property type="evidence" value="ECO:0007669"/>
    <property type="project" value="UniProtKB-UniRule"/>
</dbReference>
<feature type="binding site" evidence="11">
    <location>
        <position position="245"/>
    </location>
    <ligand>
        <name>substrate</name>
    </ligand>
</feature>
<keyword evidence="7 12" id="KW-0460">Magnesium</keyword>
<dbReference type="Gene3D" id="2.30.30.230">
    <property type="entry name" value="Fumarylacetoacetase, N-terminal domain"/>
    <property type="match status" value="1"/>
</dbReference>
<evidence type="ECO:0000256" key="9">
    <source>
        <dbReference type="ARBA" id="ARBA00023232"/>
    </source>
</evidence>
<dbReference type="UniPathway" id="UPA00139">
    <property type="reaction ID" value="UER00341"/>
</dbReference>
<feature type="domain" description="Fumarylacetoacetase-like C-terminal" evidence="14">
    <location>
        <begin position="139"/>
        <end position="396"/>
    </location>
</feature>
<dbReference type="eggNOG" id="KOG2843">
    <property type="taxonomic scope" value="Eukaryota"/>
</dbReference>
<feature type="binding site" evidence="12">
    <location>
        <position position="200"/>
    </location>
    <ligand>
        <name>Ca(2+)</name>
        <dbReference type="ChEBI" id="CHEBI:29108"/>
    </ligand>
</feature>
<dbReference type="InterPro" id="IPR005959">
    <property type="entry name" value="Fumarylacetoacetase"/>
</dbReference>
<keyword evidence="6 12" id="KW-0106">Calcium</keyword>
<dbReference type="GO" id="GO:0006572">
    <property type="term" value="P:L-tyrosine catabolic process"/>
    <property type="evidence" value="ECO:0007669"/>
    <property type="project" value="UniProtKB-UniRule"/>
</dbReference>
<comment type="cofactor">
    <cofactor evidence="13">
        <name>Mg(2+)</name>
        <dbReference type="ChEBI" id="CHEBI:18420"/>
    </cofactor>
    <cofactor evidence="13">
        <name>Ca(2+)</name>
        <dbReference type="ChEBI" id="CHEBI:29108"/>
    </cofactor>
</comment>
<dbReference type="GO" id="GO:1902000">
    <property type="term" value="P:homogentisate catabolic process"/>
    <property type="evidence" value="ECO:0007669"/>
    <property type="project" value="TreeGrafter"/>
</dbReference>
<dbReference type="Gene3D" id="3.90.850.10">
    <property type="entry name" value="Fumarylacetoacetase-like, C-terminal domain"/>
    <property type="match status" value="1"/>
</dbReference>
<feature type="active site" description="Proton acceptor" evidence="10">
    <location>
        <position position="139"/>
    </location>
</feature>
<evidence type="ECO:0000259" key="15">
    <source>
        <dbReference type="Pfam" id="PF09298"/>
    </source>
</evidence>
<evidence type="ECO:0000256" key="11">
    <source>
        <dbReference type="PIRSR" id="PIRSR605959-2"/>
    </source>
</evidence>
<evidence type="ECO:0000256" key="10">
    <source>
        <dbReference type="PIRSR" id="PIRSR605959-1"/>
    </source>
</evidence>
<comment type="similarity">
    <text evidence="2 13">Belongs to the FAH family.</text>
</comment>
<keyword evidence="4 12" id="KW-0479">Metal-binding</keyword>
<evidence type="ECO:0000256" key="7">
    <source>
        <dbReference type="ARBA" id="ARBA00022842"/>
    </source>
</evidence>
<dbReference type="InterPro" id="IPR011234">
    <property type="entry name" value="Fumarylacetoacetase-like_C"/>
</dbReference>
<dbReference type="STRING" id="1076935.U4LXK4"/>
<dbReference type="GO" id="GO:0006559">
    <property type="term" value="P:L-phenylalanine catabolic process"/>
    <property type="evidence" value="ECO:0007669"/>
    <property type="project" value="UniProtKB-UniRule"/>
</dbReference>
<dbReference type="Pfam" id="PF09298">
    <property type="entry name" value="FAA_hydrolase_N"/>
    <property type="match status" value="1"/>
</dbReference>
<proteinExistence type="inferred from homology"/>
<dbReference type="AlphaFoldDB" id="U4LXK4"/>
<dbReference type="OMA" id="YWTAAQQ"/>
<dbReference type="GO" id="GO:0046872">
    <property type="term" value="F:metal ion binding"/>
    <property type="evidence" value="ECO:0007669"/>
    <property type="project" value="UniProtKB-UniRule"/>
</dbReference>
<feature type="binding site" evidence="11">
    <location>
        <position position="148"/>
    </location>
    <ligand>
        <name>substrate</name>
    </ligand>
</feature>
<feature type="binding site" evidence="11">
    <location>
        <position position="241"/>
    </location>
    <ligand>
        <name>substrate</name>
    </ligand>
</feature>